<accession>A0A8H4B021</accession>
<gene>
    <name evidence="1" type="ORF">F8M41_025456</name>
</gene>
<keyword evidence="1" id="KW-0723">Serine/threonine-protein kinase</keyword>
<comment type="caution">
    <text evidence="1">The sequence shown here is derived from an EMBL/GenBank/DDBJ whole genome shotgun (WGS) entry which is preliminary data.</text>
</comment>
<dbReference type="EMBL" id="WTPW01000092">
    <property type="protein sequence ID" value="KAF0549277.1"/>
    <property type="molecule type" value="Genomic_DNA"/>
</dbReference>
<dbReference type="AlphaFoldDB" id="A0A8H4B021"/>
<name>A0A8H4B021_GIGMA</name>
<dbReference type="Proteomes" id="UP000439903">
    <property type="component" value="Unassembled WGS sequence"/>
</dbReference>
<sequence>MDVQKNKSLVIASLGDVTADLSQGNDLVGVKRHGAIRGCHTCNVARDSLTSEGLDLSIASRYHHITDSQFEEISMSTTIKQHEMLATEYRLHLWPLLLDKLKRERHLQSPQDIYHLTAGKVLRFLRITIEALSTEGKSISIKYWKFLEYPRSWQKLPNPILHLDSFMMSNCLRLAMMMPLIFNRFLKP</sequence>
<organism evidence="1 2">
    <name type="scientific">Gigaspora margarita</name>
    <dbReference type="NCBI Taxonomy" id="4874"/>
    <lineage>
        <taxon>Eukaryota</taxon>
        <taxon>Fungi</taxon>
        <taxon>Fungi incertae sedis</taxon>
        <taxon>Mucoromycota</taxon>
        <taxon>Glomeromycotina</taxon>
        <taxon>Glomeromycetes</taxon>
        <taxon>Diversisporales</taxon>
        <taxon>Gigasporaceae</taxon>
        <taxon>Gigaspora</taxon>
    </lineage>
</organism>
<keyword evidence="2" id="KW-1185">Reference proteome</keyword>
<proteinExistence type="predicted"/>
<dbReference type="OrthoDB" id="2413584at2759"/>
<protein>
    <submittedName>
        <fullName evidence="1">Serine/threonine protein kinase</fullName>
    </submittedName>
</protein>
<evidence type="ECO:0000313" key="1">
    <source>
        <dbReference type="EMBL" id="KAF0549277.1"/>
    </source>
</evidence>
<evidence type="ECO:0000313" key="2">
    <source>
        <dbReference type="Proteomes" id="UP000439903"/>
    </source>
</evidence>
<keyword evidence="1" id="KW-0808">Transferase</keyword>
<reference evidence="1 2" key="1">
    <citation type="journal article" date="2019" name="Environ. Microbiol.">
        <title>At the nexus of three kingdoms: the genome of the mycorrhizal fungus Gigaspora margarita provides insights into plant, endobacterial and fungal interactions.</title>
        <authorList>
            <person name="Venice F."/>
            <person name="Ghignone S."/>
            <person name="Salvioli di Fossalunga A."/>
            <person name="Amselem J."/>
            <person name="Novero M."/>
            <person name="Xianan X."/>
            <person name="Sedzielewska Toro K."/>
            <person name="Morin E."/>
            <person name="Lipzen A."/>
            <person name="Grigoriev I.V."/>
            <person name="Henrissat B."/>
            <person name="Martin F.M."/>
            <person name="Bonfante P."/>
        </authorList>
    </citation>
    <scope>NUCLEOTIDE SEQUENCE [LARGE SCALE GENOMIC DNA]</scope>
    <source>
        <strain evidence="1 2">BEG34</strain>
    </source>
</reference>
<keyword evidence="1" id="KW-0418">Kinase</keyword>
<dbReference type="GO" id="GO:0004674">
    <property type="term" value="F:protein serine/threonine kinase activity"/>
    <property type="evidence" value="ECO:0007669"/>
    <property type="project" value="UniProtKB-KW"/>
</dbReference>